<keyword evidence="5" id="KW-1185">Reference proteome</keyword>
<comment type="caution">
    <text evidence="4">The sequence shown here is derived from an EMBL/GenBank/DDBJ whole genome shotgun (WGS) entry which is preliminary data.</text>
</comment>
<reference evidence="4" key="1">
    <citation type="journal article" date="2021" name="Cell">
        <title>Tracing the genetic footprints of vertebrate landing in non-teleost ray-finned fishes.</title>
        <authorList>
            <person name="Bi X."/>
            <person name="Wang K."/>
            <person name="Yang L."/>
            <person name="Pan H."/>
            <person name="Jiang H."/>
            <person name="Wei Q."/>
            <person name="Fang M."/>
            <person name="Yu H."/>
            <person name="Zhu C."/>
            <person name="Cai Y."/>
            <person name="He Y."/>
            <person name="Gan X."/>
            <person name="Zeng H."/>
            <person name="Yu D."/>
            <person name="Zhu Y."/>
            <person name="Jiang H."/>
            <person name="Qiu Q."/>
            <person name="Yang H."/>
            <person name="Zhang Y.E."/>
            <person name="Wang W."/>
            <person name="Zhu M."/>
            <person name="He S."/>
            <person name="Zhang G."/>
        </authorList>
    </citation>
    <scope>NUCLEOTIDE SEQUENCE</scope>
    <source>
        <strain evidence="4">Bchr_001</strain>
    </source>
</reference>
<protein>
    <submittedName>
        <fullName evidence="4">F105A thioesterase</fullName>
    </submittedName>
</protein>
<dbReference type="InterPro" id="IPR023236">
    <property type="entry name" value="OTULINL"/>
</dbReference>
<evidence type="ECO:0000256" key="3">
    <source>
        <dbReference type="ARBA" id="ARBA00022490"/>
    </source>
</evidence>
<comment type="similarity">
    <text evidence="2">Belongs to the peptidase C65 family. Otulin subfamily.</text>
</comment>
<feature type="non-terminal residue" evidence="4">
    <location>
        <position position="189"/>
    </location>
</feature>
<dbReference type="InterPro" id="IPR023235">
    <property type="entry name" value="FAM105"/>
</dbReference>
<evidence type="ECO:0000256" key="1">
    <source>
        <dbReference type="ARBA" id="ARBA00004496"/>
    </source>
</evidence>
<evidence type="ECO:0000313" key="4">
    <source>
        <dbReference type="EMBL" id="MBN3294472.1"/>
    </source>
</evidence>
<dbReference type="PRINTS" id="PR02056">
    <property type="entry name" value="PROTEINF105A"/>
</dbReference>
<proteinExistence type="inferred from homology"/>
<comment type="subcellular location">
    <subcellularLocation>
        <location evidence="1">Cytoplasm</location>
    </subcellularLocation>
</comment>
<dbReference type="Pfam" id="PF16218">
    <property type="entry name" value="Peptidase_C101"/>
    <property type="match status" value="1"/>
</dbReference>
<sequence>MLFYKQGCNWIQQYSFGPEKYAGPKVFYKLRQCMDMLKMQWGEIYRLKEKKDREKACKMLFSDESMEYKIYEAVKFLMLYLAIEMFEGINHGQDVPNFCRMLFARDTSLDPVSFMLNHLNCIGDTGGLEQIEMFLLGYTLKLKIRALRLSKYGTEEFESSFVDVDQRDWHSITLLTEDDRHYNIPIMDK</sequence>
<dbReference type="PANTHER" id="PTHR33662">
    <property type="entry name" value="OTU DEUBIQUITINASE WITH LINEAR LINKAGE-SPECIFICITY A-RELATED"/>
    <property type="match status" value="1"/>
</dbReference>
<accession>A0ABS2Z8Z8</accession>
<keyword evidence="3" id="KW-0963">Cytoplasm</keyword>
<organism evidence="4 5">
    <name type="scientific">Polypterus senegalus</name>
    <name type="common">Senegal bichir</name>
    <dbReference type="NCBI Taxonomy" id="55291"/>
    <lineage>
        <taxon>Eukaryota</taxon>
        <taxon>Metazoa</taxon>
        <taxon>Chordata</taxon>
        <taxon>Craniata</taxon>
        <taxon>Vertebrata</taxon>
        <taxon>Euteleostomi</taxon>
        <taxon>Actinopterygii</taxon>
        <taxon>Polypteriformes</taxon>
        <taxon>Polypteridae</taxon>
        <taxon>Polypterus</taxon>
    </lineage>
</organism>
<feature type="non-terminal residue" evidence="4">
    <location>
        <position position="1"/>
    </location>
</feature>
<dbReference type="PRINTS" id="PR02055">
    <property type="entry name" value="PROTEINF105"/>
</dbReference>
<dbReference type="PANTHER" id="PTHR33662:SF1">
    <property type="entry name" value="INACTIVE UBIQUITIN THIOESTERASE OTULINL"/>
    <property type="match status" value="1"/>
</dbReference>
<evidence type="ECO:0000313" key="5">
    <source>
        <dbReference type="Proteomes" id="UP001166052"/>
    </source>
</evidence>
<dbReference type="Proteomes" id="UP001166052">
    <property type="component" value="Unassembled WGS sequence"/>
</dbReference>
<evidence type="ECO:0000256" key="2">
    <source>
        <dbReference type="ARBA" id="ARBA00010267"/>
    </source>
</evidence>
<gene>
    <name evidence="4" type="primary">Fam105a</name>
    <name evidence="4" type="ORF">GTO92_0011181</name>
</gene>
<name>A0ABS2Z8Z8_POLSE</name>
<dbReference type="EMBL" id="JAAWVN010026642">
    <property type="protein sequence ID" value="MBN3294472.1"/>
    <property type="molecule type" value="Genomic_DNA"/>
</dbReference>